<proteinExistence type="predicted"/>
<dbReference type="Proteomes" id="UP000008711">
    <property type="component" value="Unassembled WGS sequence"/>
</dbReference>
<keyword evidence="1" id="KW-0732">Signal</keyword>
<name>B3NA32_DROER</name>
<feature type="signal peptide" evidence="1">
    <location>
        <begin position="1"/>
        <end position="19"/>
    </location>
</feature>
<organism evidence="2 3">
    <name type="scientific">Drosophila erecta</name>
    <name type="common">Fruit fly</name>
    <dbReference type="NCBI Taxonomy" id="7220"/>
    <lineage>
        <taxon>Eukaryota</taxon>
        <taxon>Metazoa</taxon>
        <taxon>Ecdysozoa</taxon>
        <taxon>Arthropoda</taxon>
        <taxon>Hexapoda</taxon>
        <taxon>Insecta</taxon>
        <taxon>Pterygota</taxon>
        <taxon>Neoptera</taxon>
        <taxon>Endopterygota</taxon>
        <taxon>Diptera</taxon>
        <taxon>Brachycera</taxon>
        <taxon>Muscomorpha</taxon>
        <taxon>Ephydroidea</taxon>
        <taxon>Drosophilidae</taxon>
        <taxon>Drosophila</taxon>
        <taxon>Sophophora</taxon>
    </lineage>
</organism>
<evidence type="ECO:0000313" key="2">
    <source>
        <dbReference type="EMBL" id="EDV57495.2"/>
    </source>
</evidence>
<evidence type="ECO:0000256" key="1">
    <source>
        <dbReference type="SAM" id="SignalP"/>
    </source>
</evidence>
<dbReference type="KEGG" id="der:6542257"/>
<dbReference type="AlphaFoldDB" id="B3NA32"/>
<reference evidence="2 3" key="1">
    <citation type="journal article" date="2007" name="Nature">
        <title>Evolution of genes and genomes on the Drosophila phylogeny.</title>
        <authorList>
            <consortium name="Drosophila 12 Genomes Consortium"/>
            <person name="Clark A.G."/>
            <person name="Eisen M.B."/>
            <person name="Smith D.R."/>
            <person name="Bergman C.M."/>
            <person name="Oliver B."/>
            <person name="Markow T.A."/>
            <person name="Kaufman T.C."/>
            <person name="Kellis M."/>
            <person name="Gelbart W."/>
            <person name="Iyer V.N."/>
            <person name="Pollard D.A."/>
            <person name="Sackton T.B."/>
            <person name="Larracuente A.M."/>
            <person name="Singh N.D."/>
            <person name="Abad J.P."/>
            <person name="Abt D.N."/>
            <person name="Adryan B."/>
            <person name="Aguade M."/>
            <person name="Akashi H."/>
            <person name="Anderson W.W."/>
            <person name="Aquadro C.F."/>
            <person name="Ardell D.H."/>
            <person name="Arguello R."/>
            <person name="Artieri C.G."/>
            <person name="Barbash D.A."/>
            <person name="Barker D."/>
            <person name="Barsanti P."/>
            <person name="Batterham P."/>
            <person name="Batzoglou S."/>
            <person name="Begun D."/>
            <person name="Bhutkar A."/>
            <person name="Blanco E."/>
            <person name="Bosak S.A."/>
            <person name="Bradley R.K."/>
            <person name="Brand A.D."/>
            <person name="Brent M.R."/>
            <person name="Brooks A.N."/>
            <person name="Brown R.H."/>
            <person name="Butlin R.K."/>
            <person name="Caggese C."/>
            <person name="Calvi B.R."/>
            <person name="Bernardo de Carvalho A."/>
            <person name="Caspi A."/>
            <person name="Castrezana S."/>
            <person name="Celniker S.E."/>
            <person name="Chang J.L."/>
            <person name="Chapple C."/>
            <person name="Chatterji S."/>
            <person name="Chinwalla A."/>
            <person name="Civetta A."/>
            <person name="Clifton S.W."/>
            <person name="Comeron J.M."/>
            <person name="Costello J.C."/>
            <person name="Coyne J.A."/>
            <person name="Daub J."/>
            <person name="David R.G."/>
            <person name="Delcher A.L."/>
            <person name="Delehaunty K."/>
            <person name="Do C.B."/>
            <person name="Ebling H."/>
            <person name="Edwards K."/>
            <person name="Eickbush T."/>
            <person name="Evans J.D."/>
            <person name="Filipski A."/>
            <person name="Findeiss S."/>
            <person name="Freyhult E."/>
            <person name="Fulton L."/>
            <person name="Fulton R."/>
            <person name="Garcia A.C."/>
            <person name="Gardiner A."/>
            <person name="Garfield D.A."/>
            <person name="Garvin B.E."/>
            <person name="Gibson G."/>
            <person name="Gilbert D."/>
            <person name="Gnerre S."/>
            <person name="Godfrey J."/>
            <person name="Good R."/>
            <person name="Gotea V."/>
            <person name="Gravely B."/>
            <person name="Greenberg A.J."/>
            <person name="Griffiths-Jones S."/>
            <person name="Gross S."/>
            <person name="Guigo R."/>
            <person name="Gustafson E.A."/>
            <person name="Haerty W."/>
            <person name="Hahn M.W."/>
            <person name="Halligan D.L."/>
            <person name="Halpern A.L."/>
            <person name="Halter G.M."/>
            <person name="Han M.V."/>
            <person name="Heger A."/>
            <person name="Hillier L."/>
            <person name="Hinrichs A.S."/>
            <person name="Holmes I."/>
            <person name="Hoskins R.A."/>
            <person name="Hubisz M.J."/>
            <person name="Hultmark D."/>
            <person name="Huntley M.A."/>
            <person name="Jaffe D.B."/>
            <person name="Jagadeeshan S."/>
            <person name="Jeck W.R."/>
            <person name="Johnson J."/>
            <person name="Jones C.D."/>
            <person name="Jordan W.C."/>
            <person name="Karpen G.H."/>
            <person name="Kataoka E."/>
            <person name="Keightley P.D."/>
            <person name="Kheradpour P."/>
            <person name="Kirkness E.F."/>
            <person name="Koerich L.B."/>
            <person name="Kristiansen K."/>
            <person name="Kudrna D."/>
            <person name="Kulathinal R.J."/>
            <person name="Kumar S."/>
            <person name="Kwok R."/>
            <person name="Lander E."/>
            <person name="Langley C.H."/>
            <person name="Lapoint R."/>
            <person name="Lazzaro B.P."/>
            <person name="Lee S.J."/>
            <person name="Levesque L."/>
            <person name="Li R."/>
            <person name="Lin C.F."/>
            <person name="Lin M.F."/>
            <person name="Lindblad-Toh K."/>
            <person name="Llopart A."/>
            <person name="Long M."/>
            <person name="Low L."/>
            <person name="Lozovsky E."/>
            <person name="Lu J."/>
            <person name="Luo M."/>
            <person name="Machado C.A."/>
            <person name="Makalowski W."/>
            <person name="Marzo M."/>
            <person name="Matsuda M."/>
            <person name="Matzkin L."/>
            <person name="McAllister B."/>
            <person name="McBride C.S."/>
            <person name="McKernan B."/>
            <person name="McKernan K."/>
            <person name="Mendez-Lago M."/>
            <person name="Minx P."/>
            <person name="Mollenhauer M.U."/>
            <person name="Montooth K."/>
            <person name="Mount S.M."/>
            <person name="Mu X."/>
            <person name="Myers E."/>
            <person name="Negre B."/>
            <person name="Newfeld S."/>
            <person name="Nielsen R."/>
            <person name="Noor M.A."/>
            <person name="O'Grady P."/>
            <person name="Pachter L."/>
            <person name="Papaceit M."/>
            <person name="Parisi M.J."/>
            <person name="Parisi M."/>
            <person name="Parts L."/>
            <person name="Pedersen J.S."/>
            <person name="Pesole G."/>
            <person name="Phillippy A.M."/>
            <person name="Ponting C.P."/>
            <person name="Pop M."/>
            <person name="Porcelli D."/>
            <person name="Powell J.R."/>
            <person name="Prohaska S."/>
            <person name="Pruitt K."/>
            <person name="Puig M."/>
            <person name="Quesneville H."/>
            <person name="Ram K.R."/>
            <person name="Rand D."/>
            <person name="Rasmussen M.D."/>
            <person name="Reed L.K."/>
            <person name="Reenan R."/>
            <person name="Reily A."/>
            <person name="Remington K.A."/>
            <person name="Rieger T.T."/>
            <person name="Ritchie M.G."/>
            <person name="Robin C."/>
            <person name="Rogers Y.H."/>
            <person name="Rohde C."/>
            <person name="Rozas J."/>
            <person name="Rubenfield M.J."/>
            <person name="Ruiz A."/>
            <person name="Russo S."/>
            <person name="Salzberg S.L."/>
            <person name="Sanchez-Gracia A."/>
            <person name="Saranga D.J."/>
            <person name="Sato H."/>
            <person name="Schaeffer S.W."/>
            <person name="Schatz M.C."/>
            <person name="Schlenke T."/>
            <person name="Schwartz R."/>
            <person name="Segarra C."/>
            <person name="Singh R.S."/>
            <person name="Sirot L."/>
            <person name="Sirota M."/>
            <person name="Sisneros N.B."/>
            <person name="Smith C.D."/>
            <person name="Smith T.F."/>
            <person name="Spieth J."/>
            <person name="Stage D.E."/>
            <person name="Stark A."/>
            <person name="Stephan W."/>
            <person name="Strausberg R.L."/>
            <person name="Strempel S."/>
            <person name="Sturgill D."/>
            <person name="Sutton G."/>
            <person name="Sutton G.G."/>
            <person name="Tao W."/>
            <person name="Teichmann S."/>
            <person name="Tobari Y.N."/>
            <person name="Tomimura Y."/>
            <person name="Tsolas J.M."/>
            <person name="Valente V.L."/>
            <person name="Venter E."/>
            <person name="Venter J.C."/>
            <person name="Vicario S."/>
            <person name="Vieira F.G."/>
            <person name="Vilella A.J."/>
            <person name="Villasante A."/>
            <person name="Walenz B."/>
            <person name="Wang J."/>
            <person name="Wasserman M."/>
            <person name="Watts T."/>
            <person name="Wilson D."/>
            <person name="Wilson R.K."/>
            <person name="Wing R.A."/>
            <person name="Wolfner M.F."/>
            <person name="Wong A."/>
            <person name="Wong G.K."/>
            <person name="Wu C.I."/>
            <person name="Wu G."/>
            <person name="Yamamoto D."/>
            <person name="Yang H.P."/>
            <person name="Yang S.P."/>
            <person name="Yorke J.A."/>
            <person name="Yoshida K."/>
            <person name="Zdobnov E."/>
            <person name="Zhang P."/>
            <person name="Zhang Y."/>
            <person name="Zimin A.V."/>
            <person name="Baldwin J."/>
            <person name="Abdouelleil A."/>
            <person name="Abdulkadir J."/>
            <person name="Abebe A."/>
            <person name="Abera B."/>
            <person name="Abreu J."/>
            <person name="Acer S.C."/>
            <person name="Aftuck L."/>
            <person name="Alexander A."/>
            <person name="An P."/>
            <person name="Anderson E."/>
            <person name="Anderson S."/>
            <person name="Arachi H."/>
            <person name="Azer M."/>
            <person name="Bachantsang P."/>
            <person name="Barry A."/>
            <person name="Bayul T."/>
            <person name="Berlin A."/>
            <person name="Bessette D."/>
            <person name="Bloom T."/>
            <person name="Blye J."/>
            <person name="Boguslavskiy L."/>
            <person name="Bonnet C."/>
            <person name="Boukhgalter B."/>
            <person name="Bourzgui I."/>
            <person name="Brown A."/>
            <person name="Cahill P."/>
            <person name="Channer S."/>
            <person name="Cheshatsang Y."/>
            <person name="Chuda L."/>
            <person name="Citroen M."/>
            <person name="Collymore A."/>
            <person name="Cooke P."/>
            <person name="Costello M."/>
            <person name="D'Aco K."/>
            <person name="Daza R."/>
            <person name="De Haan G."/>
            <person name="DeGray S."/>
            <person name="DeMaso C."/>
            <person name="Dhargay N."/>
            <person name="Dooley K."/>
            <person name="Dooley E."/>
            <person name="Doricent M."/>
            <person name="Dorje P."/>
            <person name="Dorjee K."/>
            <person name="Dupes A."/>
            <person name="Elong R."/>
            <person name="Falk J."/>
            <person name="Farina A."/>
            <person name="Faro S."/>
            <person name="Ferguson D."/>
            <person name="Fisher S."/>
            <person name="Foley C.D."/>
            <person name="Franke A."/>
            <person name="Friedrich D."/>
            <person name="Gadbois L."/>
            <person name="Gearin G."/>
            <person name="Gearin C.R."/>
            <person name="Giannoukos G."/>
            <person name="Goode T."/>
            <person name="Graham J."/>
            <person name="Grandbois E."/>
            <person name="Grewal S."/>
            <person name="Gyaltsen K."/>
            <person name="Hafez N."/>
            <person name="Hagos B."/>
            <person name="Hall J."/>
            <person name="Henson C."/>
            <person name="Hollinger A."/>
            <person name="Honan T."/>
            <person name="Huard M.D."/>
            <person name="Hughes L."/>
            <person name="Hurhula B."/>
            <person name="Husby M.E."/>
            <person name="Kamat A."/>
            <person name="Kanga B."/>
            <person name="Kashin S."/>
            <person name="Khazanovich D."/>
            <person name="Kisner P."/>
            <person name="Lance K."/>
            <person name="Lara M."/>
            <person name="Lee W."/>
            <person name="Lennon N."/>
            <person name="Letendre F."/>
            <person name="LeVine R."/>
            <person name="Lipovsky A."/>
            <person name="Liu X."/>
            <person name="Liu J."/>
            <person name="Liu S."/>
            <person name="Lokyitsang T."/>
            <person name="Lokyitsang Y."/>
            <person name="Lubonja R."/>
            <person name="Lui A."/>
            <person name="MacDonald P."/>
            <person name="Magnisalis V."/>
            <person name="Maru K."/>
            <person name="Matthews C."/>
            <person name="McCusker W."/>
            <person name="McDonough S."/>
            <person name="Mehta T."/>
            <person name="Meldrim J."/>
            <person name="Meneus L."/>
            <person name="Mihai O."/>
            <person name="Mihalev A."/>
            <person name="Mihova T."/>
            <person name="Mittelman R."/>
            <person name="Mlenga V."/>
            <person name="Montmayeur A."/>
            <person name="Mulrain L."/>
            <person name="Navidi A."/>
            <person name="Naylor J."/>
            <person name="Negash T."/>
            <person name="Nguyen T."/>
            <person name="Nguyen N."/>
            <person name="Nicol R."/>
            <person name="Norbu C."/>
            <person name="Norbu N."/>
            <person name="Novod N."/>
            <person name="O'Neill B."/>
            <person name="Osman S."/>
            <person name="Markiewicz E."/>
            <person name="Oyono O.L."/>
            <person name="Patti C."/>
            <person name="Phunkhang P."/>
            <person name="Pierre F."/>
            <person name="Priest M."/>
            <person name="Raghuraman S."/>
            <person name="Rege F."/>
            <person name="Reyes R."/>
            <person name="Rise C."/>
            <person name="Rogov P."/>
            <person name="Ross K."/>
            <person name="Ryan E."/>
            <person name="Settipalli S."/>
            <person name="Shea T."/>
            <person name="Sherpa N."/>
            <person name="Shi L."/>
            <person name="Shih D."/>
            <person name="Sparrow T."/>
            <person name="Spaulding J."/>
            <person name="Stalker J."/>
            <person name="Stange-Thomann N."/>
            <person name="Stavropoulos S."/>
            <person name="Stone C."/>
            <person name="Strader C."/>
            <person name="Tesfaye S."/>
            <person name="Thomson T."/>
            <person name="Thoulutsang Y."/>
            <person name="Thoulutsang D."/>
            <person name="Topham K."/>
            <person name="Topping I."/>
            <person name="Tsamla T."/>
            <person name="Vassiliev H."/>
            <person name="Vo A."/>
            <person name="Wangchuk T."/>
            <person name="Wangdi T."/>
            <person name="Weiand M."/>
            <person name="Wilkinson J."/>
            <person name="Wilson A."/>
            <person name="Yadav S."/>
            <person name="Young G."/>
            <person name="Yu Q."/>
            <person name="Zembek L."/>
            <person name="Zhong D."/>
            <person name="Zimmer A."/>
            <person name="Zwirko Z."/>
            <person name="Jaffe D.B."/>
            <person name="Alvarez P."/>
            <person name="Brockman W."/>
            <person name="Butler J."/>
            <person name="Chin C."/>
            <person name="Gnerre S."/>
            <person name="Grabherr M."/>
            <person name="Kleber M."/>
            <person name="Mauceli E."/>
            <person name="MacCallum I."/>
        </authorList>
    </citation>
    <scope>NUCLEOTIDE SEQUENCE [LARGE SCALE GENOMIC DNA]</scope>
    <source>
        <strain evidence="2 3">TSC#14021-0224.01</strain>
    </source>
</reference>
<gene>
    <name evidence="2" type="primary">Dere\GG24866</name>
    <name evidence="2" type="synonym">dere_GLEANR_9553</name>
    <name evidence="2" type="synonym">GG24866</name>
    <name evidence="2" type="ORF">Dere_GG24866</name>
</gene>
<dbReference type="OrthoDB" id="7862652at2759"/>
<evidence type="ECO:0008006" key="4">
    <source>
        <dbReference type="Google" id="ProtNLM"/>
    </source>
</evidence>
<evidence type="ECO:0000313" key="3">
    <source>
        <dbReference type="Proteomes" id="UP000008711"/>
    </source>
</evidence>
<feature type="chain" id="PRO_5006455194" description="DUF4174 domain-containing protein" evidence="1">
    <location>
        <begin position="20"/>
        <end position="157"/>
    </location>
</feature>
<keyword evidence="3" id="KW-1185">Reference proteome</keyword>
<dbReference type="HOGENOM" id="CLU_1801266_0_0_1"/>
<accession>B3NA32</accession>
<protein>
    <recommendedName>
        <fullName evidence="4">DUF4174 domain-containing protein</fullName>
    </recommendedName>
</protein>
<reference evidence="2 3" key="2">
    <citation type="journal article" date="2008" name="Bioinformatics">
        <title>Assembly reconciliation.</title>
        <authorList>
            <person name="Zimin A.V."/>
            <person name="Smith D.R."/>
            <person name="Sutton G."/>
            <person name="Yorke J.A."/>
        </authorList>
    </citation>
    <scope>NUCLEOTIDE SEQUENCE [LARGE SCALE GENOMIC DNA]</scope>
    <source>
        <strain evidence="2 3">TSC#14021-0224.01</strain>
    </source>
</reference>
<dbReference type="EMBL" id="CH954177">
    <property type="protein sequence ID" value="EDV57495.2"/>
    <property type="molecule type" value="Genomic_DNA"/>
</dbReference>
<sequence>MRKLQILGFLCMGAFFTLGTSFADPRVKAYVNDFVFPTEDEHVIPPWQQFTNGHSSQSRDLKLSKCSDIRVEDSSGKARLIFISYQKVEDPLQSLKKQLGGELNLPELVDSIKVVRRGKNRLVFDMPSALDALFTLNSYCNLYRDRHDFTYEIITVE</sequence>